<evidence type="ECO:0000313" key="9">
    <source>
        <dbReference type="EMBL" id="KWX07870.1"/>
    </source>
</evidence>
<dbReference type="PATRIC" id="fig|1469144.8.peg.1107"/>
<evidence type="ECO:0000256" key="6">
    <source>
        <dbReference type="SAM" id="SignalP"/>
    </source>
</evidence>
<dbReference type="Proteomes" id="UP000070598">
    <property type="component" value="Unassembled WGS sequence"/>
</dbReference>
<protein>
    <recommendedName>
        <fullName evidence="7">Solute-binding protein family 5 domain-containing protein</fullName>
    </recommendedName>
</protein>
<feature type="domain" description="Solute-binding protein family 5" evidence="7">
    <location>
        <begin position="98"/>
        <end position="472"/>
    </location>
</feature>
<feature type="transmembrane region" description="Helical" evidence="5">
    <location>
        <begin position="588"/>
        <end position="607"/>
    </location>
</feature>
<keyword evidence="5" id="KW-0812">Transmembrane</keyword>
<accession>A0A132MJL9</accession>
<dbReference type="PANTHER" id="PTHR30290">
    <property type="entry name" value="PERIPLASMIC BINDING COMPONENT OF ABC TRANSPORTER"/>
    <property type="match status" value="1"/>
</dbReference>
<dbReference type="InterPro" id="IPR000914">
    <property type="entry name" value="SBP_5_dom"/>
</dbReference>
<feature type="chain" id="PRO_5038292342" description="Solute-binding protein family 5 domain-containing protein" evidence="6">
    <location>
        <begin position="29"/>
        <end position="618"/>
    </location>
</feature>
<feature type="signal peptide" evidence="6">
    <location>
        <begin position="1"/>
        <end position="28"/>
    </location>
</feature>
<evidence type="ECO:0000313" key="8">
    <source>
        <dbReference type="EMBL" id="KWW98044.1"/>
    </source>
</evidence>
<dbReference type="EMBL" id="JYIJ01000019">
    <property type="protein sequence ID" value="KWW98044.1"/>
    <property type="molecule type" value="Genomic_DNA"/>
</dbReference>
<dbReference type="Proteomes" id="UP000070659">
    <property type="component" value="Unassembled WGS sequence"/>
</dbReference>
<name>A0A132MJL9_9ACTN</name>
<evidence type="ECO:0000259" key="7">
    <source>
        <dbReference type="Pfam" id="PF00496"/>
    </source>
</evidence>
<evidence type="ECO:0000256" key="3">
    <source>
        <dbReference type="ARBA" id="ARBA00022448"/>
    </source>
</evidence>
<dbReference type="GO" id="GO:1904680">
    <property type="term" value="F:peptide transmembrane transporter activity"/>
    <property type="evidence" value="ECO:0007669"/>
    <property type="project" value="TreeGrafter"/>
</dbReference>
<reference evidence="10" key="2">
    <citation type="submission" date="2015-02" db="EMBL/GenBank/DDBJ databases">
        <title>Physiological reanalysis, assessment of diazotrophy, and genome sequences of multiple isolates of Streptomyces thermoautotrophicus.</title>
        <authorList>
            <person name="MacKellar D.C."/>
            <person name="Lieber L."/>
            <person name="Norman J."/>
            <person name="Bolger A."/>
            <person name="Tobin C."/>
            <person name="Murray J.W."/>
            <person name="Friesen M."/>
            <person name="Prell J."/>
        </authorList>
    </citation>
    <scope>NUCLEOTIDE SEQUENCE [LARGE SCALE GENOMIC DNA]</scope>
    <source>
        <strain evidence="10">UBT1</strain>
    </source>
</reference>
<dbReference type="PANTHER" id="PTHR30290:SF10">
    <property type="entry name" value="PERIPLASMIC OLIGOPEPTIDE-BINDING PROTEIN-RELATED"/>
    <property type="match status" value="1"/>
</dbReference>
<dbReference type="InterPro" id="IPR023765">
    <property type="entry name" value="SBP_5_CS"/>
</dbReference>
<comment type="subcellular location">
    <subcellularLocation>
        <location evidence="1">Cell membrane</location>
        <topology evidence="1">Lipid-anchor</topology>
    </subcellularLocation>
</comment>
<dbReference type="Pfam" id="PF00496">
    <property type="entry name" value="SBP_bac_5"/>
    <property type="match status" value="1"/>
</dbReference>
<reference evidence="8 11" key="1">
    <citation type="submission" date="2015-02" db="EMBL/GenBank/DDBJ databases">
        <title>Physiological reanalysis, assessment of diazotrophy, and genome sequences of multiple isolates of Streptomyces thermoautotrophicus.</title>
        <authorList>
            <person name="MacKellar D.C."/>
            <person name="Lieber L."/>
            <person name="Norman J."/>
            <person name="Bolger A."/>
            <person name="Tobin C."/>
            <person name="Murray J.W."/>
            <person name="Prell J."/>
        </authorList>
    </citation>
    <scope>NUCLEOTIDE SEQUENCE [LARGE SCALE GENOMIC DNA]</scope>
    <source>
        <strain evidence="8 11">UBT1</strain>
    </source>
</reference>
<dbReference type="AlphaFoldDB" id="A0A132MJL9"/>
<keyword evidence="5" id="KW-1133">Transmembrane helix</keyword>
<dbReference type="InterPro" id="IPR030678">
    <property type="entry name" value="Peptide/Ni-bd"/>
</dbReference>
<sequence>MTAAQRPRCRPFAARTAALLVAGCLSLCVDPGVTGLPVPGGAATAHAAEQTRPKTLRVAITRGIDTLNPFLAVFATSTEINRLMYDFLTAYDPKDTHPVPGLAESWEVSTDKLTWTYRIRKNAKWSDGQPVTARDVAFTYRLMLRDEDARTANGNFVANFASVTAPDDWTAVFRTKTPQATMLALDVPIVPEHVWKNVKDIGDYQNDQYPVVGSGPFILVDYKPDQYVKLKANKNFWRGAPKLDELVYRYYKNTDAAVQALRKGEVDVVGGLTPAQYDALKGEPGIALNKAQGSRFYELAINPGAATVTGEPIGDGHPALRDQRVRRAIHHAIDKKTLVQKVLGGYGEPGAGYLPARFKDFHWAPNPAEAIDFDIAKANQILDQAGYRRGPDGVRTMPDGSQPLKFRLLGHNDRPLDAPLAQHIAGWLERIGIRADVRLLASARLNEVWSAGEYDLALGGWNANPDPDYVLSIQKCDQRPAASGKGGTTDNFLCDAEYEALYAQQIQELDRAKRAEIVKRMQQRLYELSTAVILYYAYELEAYRKDRFAPFQTQPDPGGVILHQDGYWSMWSATPVSAERSSGGTGPLLGGLAGLAVLAVMAGVVVNRRRRATADDRE</sequence>
<dbReference type="PIRSF" id="PIRSF002741">
    <property type="entry name" value="MppA"/>
    <property type="match status" value="1"/>
</dbReference>
<dbReference type="EMBL" id="JYIK01001029">
    <property type="protein sequence ID" value="KWX07870.1"/>
    <property type="molecule type" value="Genomic_DNA"/>
</dbReference>
<dbReference type="GO" id="GO:0015833">
    <property type="term" value="P:peptide transport"/>
    <property type="evidence" value="ECO:0007669"/>
    <property type="project" value="TreeGrafter"/>
</dbReference>
<dbReference type="InterPro" id="IPR039424">
    <property type="entry name" value="SBP_5"/>
</dbReference>
<evidence type="ECO:0000256" key="1">
    <source>
        <dbReference type="ARBA" id="ARBA00004193"/>
    </source>
</evidence>
<dbReference type="SUPFAM" id="SSF53850">
    <property type="entry name" value="Periplasmic binding protein-like II"/>
    <property type="match status" value="1"/>
</dbReference>
<dbReference type="GO" id="GO:0042597">
    <property type="term" value="C:periplasmic space"/>
    <property type="evidence" value="ECO:0007669"/>
    <property type="project" value="UniProtKB-ARBA"/>
</dbReference>
<comment type="caution">
    <text evidence="8">The sequence shown here is derived from an EMBL/GenBank/DDBJ whole genome shotgun (WGS) entry which is preliminary data.</text>
</comment>
<dbReference type="RefSeq" id="WP_067071785.1">
    <property type="nucleotide sequence ID" value="NZ_JYIK01001029.1"/>
</dbReference>
<gene>
    <name evidence="8" type="ORF">TH66_22285</name>
    <name evidence="9" type="ORF">TR74_17335</name>
</gene>
<evidence type="ECO:0000256" key="2">
    <source>
        <dbReference type="ARBA" id="ARBA00005695"/>
    </source>
</evidence>
<dbReference type="GO" id="GO:0043190">
    <property type="term" value="C:ATP-binding cassette (ABC) transporter complex"/>
    <property type="evidence" value="ECO:0007669"/>
    <property type="project" value="InterPro"/>
</dbReference>
<evidence type="ECO:0000313" key="11">
    <source>
        <dbReference type="Proteomes" id="UP000070659"/>
    </source>
</evidence>
<dbReference type="PROSITE" id="PS01040">
    <property type="entry name" value="SBP_BACTERIAL_5"/>
    <property type="match status" value="1"/>
</dbReference>
<evidence type="ECO:0000256" key="5">
    <source>
        <dbReference type="SAM" id="Phobius"/>
    </source>
</evidence>
<dbReference type="Gene3D" id="3.40.190.10">
    <property type="entry name" value="Periplasmic binding protein-like II"/>
    <property type="match status" value="1"/>
</dbReference>
<proteinExistence type="inferred from homology"/>
<keyword evidence="4 6" id="KW-0732">Signal</keyword>
<organism evidence="8 11">
    <name type="scientific">Carbonactinospora thermoautotrophica</name>
    <dbReference type="NCBI Taxonomy" id="1469144"/>
    <lineage>
        <taxon>Bacteria</taxon>
        <taxon>Bacillati</taxon>
        <taxon>Actinomycetota</taxon>
        <taxon>Actinomycetes</taxon>
        <taxon>Kitasatosporales</taxon>
        <taxon>Carbonactinosporaceae</taxon>
        <taxon>Carbonactinospora</taxon>
    </lineage>
</organism>
<keyword evidence="5" id="KW-0472">Membrane</keyword>
<evidence type="ECO:0000256" key="4">
    <source>
        <dbReference type="ARBA" id="ARBA00022729"/>
    </source>
</evidence>
<dbReference type="CDD" id="cd00995">
    <property type="entry name" value="PBP2_NikA_DppA_OppA_like"/>
    <property type="match status" value="1"/>
</dbReference>
<dbReference type="Gene3D" id="3.10.105.10">
    <property type="entry name" value="Dipeptide-binding Protein, Domain 3"/>
    <property type="match status" value="1"/>
</dbReference>
<comment type="similarity">
    <text evidence="2">Belongs to the bacterial solute-binding protein 5 family.</text>
</comment>
<evidence type="ECO:0000313" key="10">
    <source>
        <dbReference type="Proteomes" id="UP000070598"/>
    </source>
</evidence>
<keyword evidence="3" id="KW-0813">Transport</keyword>